<reference evidence="5 6" key="1">
    <citation type="submission" date="2021-06" db="EMBL/GenBank/DDBJ databases">
        <title>Caerostris darwini draft genome.</title>
        <authorList>
            <person name="Kono N."/>
            <person name="Arakawa K."/>
        </authorList>
    </citation>
    <scope>NUCLEOTIDE SEQUENCE [LARGE SCALE GENOMIC DNA]</scope>
</reference>
<accession>A0AAV4X0K9</accession>
<dbReference type="InterPro" id="IPR002068">
    <property type="entry name" value="A-crystallin/Hsp20_dom"/>
</dbReference>
<comment type="similarity">
    <text evidence="1 2">Belongs to the small heat shock protein (HSP20) family.</text>
</comment>
<dbReference type="GO" id="GO:0051082">
    <property type="term" value="F:unfolded protein binding"/>
    <property type="evidence" value="ECO:0007669"/>
    <property type="project" value="TreeGrafter"/>
</dbReference>
<proteinExistence type="inferred from homology"/>
<dbReference type="GO" id="GO:0005737">
    <property type="term" value="C:cytoplasm"/>
    <property type="evidence" value="ECO:0007669"/>
    <property type="project" value="TreeGrafter"/>
</dbReference>
<evidence type="ECO:0000313" key="6">
    <source>
        <dbReference type="Proteomes" id="UP001054837"/>
    </source>
</evidence>
<dbReference type="PANTHER" id="PTHR45640">
    <property type="entry name" value="HEAT SHOCK PROTEIN HSP-12.2-RELATED"/>
    <property type="match status" value="1"/>
</dbReference>
<dbReference type="PANTHER" id="PTHR45640:SF26">
    <property type="entry name" value="RE23625P"/>
    <property type="match status" value="1"/>
</dbReference>
<dbReference type="SUPFAM" id="SSF49764">
    <property type="entry name" value="HSP20-like chaperones"/>
    <property type="match status" value="1"/>
</dbReference>
<evidence type="ECO:0000256" key="2">
    <source>
        <dbReference type="RuleBase" id="RU003616"/>
    </source>
</evidence>
<name>A0AAV4X0K9_9ARAC</name>
<dbReference type="InterPro" id="IPR001436">
    <property type="entry name" value="Alpha-crystallin/sHSP_animal"/>
</dbReference>
<dbReference type="GO" id="GO:0009408">
    <property type="term" value="P:response to heat"/>
    <property type="evidence" value="ECO:0007669"/>
    <property type="project" value="TreeGrafter"/>
</dbReference>
<feature type="domain" description="SHSP" evidence="4">
    <location>
        <begin position="27"/>
        <end position="116"/>
    </location>
</feature>
<feature type="region of interest" description="Disordered" evidence="3">
    <location>
        <begin position="96"/>
        <end position="116"/>
    </location>
</feature>
<dbReference type="AlphaFoldDB" id="A0AAV4X0K9"/>
<keyword evidence="6" id="KW-1185">Reference proteome</keyword>
<dbReference type="EMBL" id="BPLQ01015440">
    <property type="protein sequence ID" value="GIY88073.1"/>
    <property type="molecule type" value="Genomic_DNA"/>
</dbReference>
<sequence length="116" mass="13656">MDQRVSQVIRRLPATLLKPYDLRPKTKALYEPKTKVQINNKEHKFKVHLDTTNYQPDEINVKVFNDRLAIYAKHKAKSDSVYEYHERIRSFDLPEGMDPKSVTYRVPMVNSPSKPL</sequence>
<dbReference type="CDD" id="cd06526">
    <property type="entry name" value="metazoan_ACD"/>
    <property type="match status" value="1"/>
</dbReference>
<dbReference type="GO" id="GO:0005634">
    <property type="term" value="C:nucleus"/>
    <property type="evidence" value="ECO:0007669"/>
    <property type="project" value="TreeGrafter"/>
</dbReference>
<dbReference type="Gene3D" id="2.60.40.790">
    <property type="match status" value="1"/>
</dbReference>
<organism evidence="5 6">
    <name type="scientific">Caerostris darwini</name>
    <dbReference type="NCBI Taxonomy" id="1538125"/>
    <lineage>
        <taxon>Eukaryota</taxon>
        <taxon>Metazoa</taxon>
        <taxon>Ecdysozoa</taxon>
        <taxon>Arthropoda</taxon>
        <taxon>Chelicerata</taxon>
        <taxon>Arachnida</taxon>
        <taxon>Araneae</taxon>
        <taxon>Araneomorphae</taxon>
        <taxon>Entelegynae</taxon>
        <taxon>Araneoidea</taxon>
        <taxon>Araneidae</taxon>
        <taxon>Caerostris</taxon>
    </lineage>
</organism>
<dbReference type="Pfam" id="PF00011">
    <property type="entry name" value="HSP20"/>
    <property type="match status" value="1"/>
</dbReference>
<evidence type="ECO:0000256" key="3">
    <source>
        <dbReference type="SAM" id="MobiDB-lite"/>
    </source>
</evidence>
<dbReference type="InterPro" id="IPR008978">
    <property type="entry name" value="HSP20-like_chaperone"/>
</dbReference>
<protein>
    <recommendedName>
        <fullName evidence="4">SHSP domain-containing protein</fullName>
    </recommendedName>
</protein>
<dbReference type="Proteomes" id="UP001054837">
    <property type="component" value="Unassembled WGS sequence"/>
</dbReference>
<evidence type="ECO:0000259" key="4">
    <source>
        <dbReference type="PROSITE" id="PS01031"/>
    </source>
</evidence>
<gene>
    <name evidence="5" type="ORF">CDAR_555801</name>
</gene>
<dbReference type="GO" id="GO:0042026">
    <property type="term" value="P:protein refolding"/>
    <property type="evidence" value="ECO:0007669"/>
    <property type="project" value="TreeGrafter"/>
</dbReference>
<dbReference type="PROSITE" id="PS01031">
    <property type="entry name" value="SHSP"/>
    <property type="match status" value="1"/>
</dbReference>
<evidence type="ECO:0000313" key="5">
    <source>
        <dbReference type="EMBL" id="GIY88073.1"/>
    </source>
</evidence>
<evidence type="ECO:0000256" key="1">
    <source>
        <dbReference type="PROSITE-ProRule" id="PRU00285"/>
    </source>
</evidence>
<comment type="caution">
    <text evidence="5">The sequence shown here is derived from an EMBL/GenBank/DDBJ whole genome shotgun (WGS) entry which is preliminary data.</text>
</comment>